<dbReference type="PROSITE" id="PS50011">
    <property type="entry name" value="PROTEIN_KINASE_DOM"/>
    <property type="match status" value="1"/>
</dbReference>
<evidence type="ECO:0000313" key="4">
    <source>
        <dbReference type="Proteomes" id="UP000243579"/>
    </source>
</evidence>
<dbReference type="GO" id="GO:0005524">
    <property type="term" value="F:ATP binding"/>
    <property type="evidence" value="ECO:0007669"/>
    <property type="project" value="InterPro"/>
</dbReference>
<dbReference type="GO" id="GO:0004674">
    <property type="term" value="F:protein serine/threonine kinase activity"/>
    <property type="evidence" value="ECO:0007669"/>
    <property type="project" value="TreeGrafter"/>
</dbReference>
<gene>
    <name evidence="3" type="ORF">ACHHYP_07509</name>
</gene>
<dbReference type="OrthoDB" id="10261027at2759"/>
<dbReference type="InterPro" id="IPR008271">
    <property type="entry name" value="Ser/Thr_kinase_AS"/>
</dbReference>
<dbReference type="STRING" id="1202772.A0A1V9ZLY4"/>
<dbReference type="Pfam" id="PF00069">
    <property type="entry name" value="Pkinase"/>
    <property type="match status" value="1"/>
</dbReference>
<dbReference type="Gene3D" id="1.10.510.10">
    <property type="entry name" value="Transferase(Phosphotransferase) domain 1"/>
    <property type="match status" value="1"/>
</dbReference>
<protein>
    <submittedName>
        <fullName evidence="3">Protein kinase</fullName>
    </submittedName>
</protein>
<keyword evidence="3" id="KW-0808">Transferase</keyword>
<sequence length="569" mass="62475">MASPTKKRASPTKSRQLHTAPCHTLPSPTKPAWDSSTSVPRKPSASNLGVILHNHRLAMTHSAEKLPGHPKFLAQVVLPASPELYGIDYDRDAKPPLDVRKHPQWRLRVHPLHGIGLIDPCRWRPPHVCSRQLRPWVQVLVPTAPVQQCAPSCSVGPLPVWSTGWLDFSLLSNAAFPSSFEVRVWNVCSGKTLLVGQASVPLDVTDMCDFIPLRNARGKPTGRIKLLYVLEGQVPATPPPRNPVFAFADLAATKAALRKVEPAPSLMTPQPTLRRPIGDIVALLDRLKGIVSEHAGLVASVGKSDRCVGEGIFASVYLSADGQSVLKEFRYEEYRGLPPYPVVCTFQKELELWLGVHHDNILELRGVVFAPRLGFVSEFMAGGSIYARREHRSWSAVTQVQKGYIALQIACALAYLHQKKILHRDLKLHNVLLSDALDDNTSIPQAKLCDFGSAVLMGDAKITEASGTSGYTAPEVLTGDGYSYPSDVWSFGIFLWEILSPHPNPHPNPFVGIGPDAFVDKATRGIRPHLHPCLGAYGRLIEECWRLIPSERPVAAELVPSLAQLLPDQ</sequence>
<dbReference type="SMART" id="SM00220">
    <property type="entry name" value="S_TKc"/>
    <property type="match status" value="1"/>
</dbReference>
<dbReference type="EMBL" id="JNBR01000075">
    <property type="protein sequence ID" value="OQR98986.1"/>
    <property type="molecule type" value="Genomic_DNA"/>
</dbReference>
<evidence type="ECO:0000259" key="2">
    <source>
        <dbReference type="PROSITE" id="PS50011"/>
    </source>
</evidence>
<keyword evidence="4" id="KW-1185">Reference proteome</keyword>
<dbReference type="InterPro" id="IPR001245">
    <property type="entry name" value="Ser-Thr/Tyr_kinase_cat_dom"/>
</dbReference>
<feature type="domain" description="Protein kinase" evidence="2">
    <location>
        <begin position="302"/>
        <end position="566"/>
    </location>
</feature>
<dbReference type="AlphaFoldDB" id="A0A1V9ZLY4"/>
<dbReference type="InterPro" id="IPR051681">
    <property type="entry name" value="Ser/Thr_Kinases-Pseudokinases"/>
</dbReference>
<proteinExistence type="predicted"/>
<dbReference type="PANTHER" id="PTHR44329">
    <property type="entry name" value="SERINE/THREONINE-PROTEIN KINASE TNNI3K-RELATED"/>
    <property type="match status" value="1"/>
</dbReference>
<feature type="compositionally biased region" description="Polar residues" evidence="1">
    <location>
        <begin position="34"/>
        <end position="45"/>
    </location>
</feature>
<evidence type="ECO:0000313" key="3">
    <source>
        <dbReference type="EMBL" id="OQR98986.1"/>
    </source>
</evidence>
<feature type="region of interest" description="Disordered" evidence="1">
    <location>
        <begin position="1"/>
        <end position="45"/>
    </location>
</feature>
<dbReference type="SUPFAM" id="SSF56112">
    <property type="entry name" value="Protein kinase-like (PK-like)"/>
    <property type="match status" value="1"/>
</dbReference>
<dbReference type="PRINTS" id="PR00109">
    <property type="entry name" value="TYRKINASE"/>
</dbReference>
<dbReference type="InterPro" id="IPR011009">
    <property type="entry name" value="Kinase-like_dom_sf"/>
</dbReference>
<dbReference type="InterPro" id="IPR000719">
    <property type="entry name" value="Prot_kinase_dom"/>
</dbReference>
<feature type="compositionally biased region" description="Basic residues" evidence="1">
    <location>
        <begin position="1"/>
        <end position="10"/>
    </location>
</feature>
<reference evidence="3 4" key="1">
    <citation type="journal article" date="2014" name="Genome Biol. Evol.">
        <title>The secreted proteins of Achlya hypogyna and Thraustotheca clavata identify the ancestral oomycete secretome and reveal gene acquisitions by horizontal gene transfer.</title>
        <authorList>
            <person name="Misner I."/>
            <person name="Blouin N."/>
            <person name="Leonard G."/>
            <person name="Richards T.A."/>
            <person name="Lane C.E."/>
        </authorList>
    </citation>
    <scope>NUCLEOTIDE SEQUENCE [LARGE SCALE GENOMIC DNA]</scope>
    <source>
        <strain evidence="3 4">ATCC 48635</strain>
    </source>
</reference>
<evidence type="ECO:0000256" key="1">
    <source>
        <dbReference type="SAM" id="MobiDB-lite"/>
    </source>
</evidence>
<organism evidence="3 4">
    <name type="scientific">Achlya hypogyna</name>
    <name type="common">Oomycete</name>
    <name type="synonym">Protoachlya hypogyna</name>
    <dbReference type="NCBI Taxonomy" id="1202772"/>
    <lineage>
        <taxon>Eukaryota</taxon>
        <taxon>Sar</taxon>
        <taxon>Stramenopiles</taxon>
        <taxon>Oomycota</taxon>
        <taxon>Saprolegniomycetes</taxon>
        <taxon>Saprolegniales</taxon>
        <taxon>Achlyaceae</taxon>
        <taxon>Achlya</taxon>
    </lineage>
</organism>
<name>A0A1V9ZLY4_ACHHY</name>
<accession>A0A1V9ZLY4</accession>
<dbReference type="Proteomes" id="UP000243579">
    <property type="component" value="Unassembled WGS sequence"/>
</dbReference>
<dbReference type="PROSITE" id="PS00108">
    <property type="entry name" value="PROTEIN_KINASE_ST"/>
    <property type="match status" value="1"/>
</dbReference>
<comment type="caution">
    <text evidence="3">The sequence shown here is derived from an EMBL/GenBank/DDBJ whole genome shotgun (WGS) entry which is preliminary data.</text>
</comment>
<keyword evidence="3" id="KW-0418">Kinase</keyword>